<keyword evidence="9" id="KW-0175">Coiled coil</keyword>
<name>A0A8G2BYC8_9BACT</name>
<keyword evidence="5" id="KW-0547">Nucleotide-binding</keyword>
<evidence type="ECO:0000256" key="5">
    <source>
        <dbReference type="ARBA" id="ARBA00022741"/>
    </source>
</evidence>
<keyword evidence="4" id="KW-0808">Transferase</keyword>
<evidence type="ECO:0000256" key="2">
    <source>
        <dbReference type="ARBA" id="ARBA00012438"/>
    </source>
</evidence>
<feature type="coiled-coil region" evidence="9">
    <location>
        <begin position="352"/>
        <end position="379"/>
    </location>
</feature>
<keyword evidence="13" id="KW-1185">Reference proteome</keyword>
<dbReference type="InterPro" id="IPR003594">
    <property type="entry name" value="HATPase_dom"/>
</dbReference>
<dbReference type="RefSeq" id="WP_103984106.1">
    <property type="nucleotide sequence ID" value="NZ_FNVS01000018.1"/>
</dbReference>
<dbReference type="AlphaFoldDB" id="A0A8G2BYC8"/>
<evidence type="ECO:0000256" key="9">
    <source>
        <dbReference type="SAM" id="Coils"/>
    </source>
</evidence>
<dbReference type="GO" id="GO:0016020">
    <property type="term" value="C:membrane"/>
    <property type="evidence" value="ECO:0007669"/>
    <property type="project" value="InterPro"/>
</dbReference>
<dbReference type="InterPro" id="IPR011990">
    <property type="entry name" value="TPR-like_helical_dom_sf"/>
</dbReference>
<evidence type="ECO:0000256" key="1">
    <source>
        <dbReference type="ARBA" id="ARBA00000085"/>
    </source>
</evidence>
<feature type="domain" description="Histidine kinase" evidence="11">
    <location>
        <begin position="391"/>
        <end position="572"/>
    </location>
</feature>
<gene>
    <name evidence="12" type="ORF">SAMN05444001_11848</name>
</gene>
<dbReference type="Gene3D" id="1.20.5.1930">
    <property type="match status" value="1"/>
</dbReference>
<dbReference type="InterPro" id="IPR005467">
    <property type="entry name" value="His_kinase_dom"/>
</dbReference>
<keyword evidence="6 12" id="KW-0418">Kinase</keyword>
<dbReference type="InterPro" id="IPR011712">
    <property type="entry name" value="Sig_transdc_His_kin_sub3_dim/P"/>
</dbReference>
<dbReference type="Gene3D" id="1.25.40.10">
    <property type="entry name" value="Tetratricopeptide repeat domain"/>
    <property type="match status" value="2"/>
</dbReference>
<evidence type="ECO:0000256" key="8">
    <source>
        <dbReference type="ARBA" id="ARBA00023012"/>
    </source>
</evidence>
<dbReference type="Pfam" id="PF13424">
    <property type="entry name" value="TPR_12"/>
    <property type="match status" value="1"/>
</dbReference>
<keyword evidence="10" id="KW-0812">Transmembrane</keyword>
<dbReference type="SUPFAM" id="SSF48452">
    <property type="entry name" value="TPR-like"/>
    <property type="match status" value="2"/>
</dbReference>
<dbReference type="InterPro" id="IPR019734">
    <property type="entry name" value="TPR_rpt"/>
</dbReference>
<sequence>MKKLAGILLGIITFVLGCHPVSFDHDPGYEEECAYMQELLARKEYDSIYIVADRLLKAVTPDTLSVWAYNAYSSKGVALDITGKYDQAGYNLYCALRAAEAIDDPVLQGKAHNNIGILYFNQRDADQAIGHYHKFYEIAAVRGDSISMVRALNNMGNACATIKKDLDGALSYFETGLAIADRIGYWEGRQTIRITMADICIGKGNLEKALQLLDEVKAIDGWDYYADYALATIYNKQKQYDKAISLYQSILARKVNNREFYLAVLNDASEISERNGDLKSALRYRVRYQADRDSMHTLESARIIQNLKIAYETEKKEMQIVSVEEEKRLILWLTLSCIALLALFLVLLVFRQRFINQKKELAEKRVEQLEQEKELVAAKSLLDGENQERGRLSRELHDGLGGLLTMAKLDLDKFRQEKETEKERLEHVISLMDRSITEMRRLAHNLMPESLARFGLYPVLEEFCAGSSSVDFYFYGKERRLDRDIEINIYRIACELINNALKHAEASQINVQLIQADDSLSLTVQDDGRGMGGSTEGQGLSTVRSRIELLGATLNIVSGKERGTEITVELNC</sequence>
<reference evidence="12 13" key="1">
    <citation type="submission" date="2016-10" db="EMBL/GenBank/DDBJ databases">
        <authorList>
            <person name="Varghese N."/>
            <person name="Submissions S."/>
        </authorList>
    </citation>
    <scope>NUCLEOTIDE SEQUENCE [LARGE SCALE GENOMIC DNA]</scope>
    <source>
        <strain evidence="12 13">DSM 29073</strain>
    </source>
</reference>
<dbReference type="Gene3D" id="3.30.565.10">
    <property type="entry name" value="Histidine kinase-like ATPase, C-terminal domain"/>
    <property type="match status" value="1"/>
</dbReference>
<feature type="transmembrane region" description="Helical" evidence="10">
    <location>
        <begin position="329"/>
        <end position="350"/>
    </location>
</feature>
<dbReference type="InterPro" id="IPR036890">
    <property type="entry name" value="HATPase_C_sf"/>
</dbReference>
<evidence type="ECO:0000256" key="3">
    <source>
        <dbReference type="ARBA" id="ARBA00022553"/>
    </source>
</evidence>
<evidence type="ECO:0000256" key="7">
    <source>
        <dbReference type="ARBA" id="ARBA00022840"/>
    </source>
</evidence>
<dbReference type="EMBL" id="FNVS01000018">
    <property type="protein sequence ID" value="SEG17838.1"/>
    <property type="molecule type" value="Genomic_DNA"/>
</dbReference>
<dbReference type="EC" id="2.7.13.3" evidence="2"/>
<evidence type="ECO:0000256" key="10">
    <source>
        <dbReference type="SAM" id="Phobius"/>
    </source>
</evidence>
<comment type="catalytic activity">
    <reaction evidence="1">
        <text>ATP + protein L-histidine = ADP + protein N-phospho-L-histidine.</text>
        <dbReference type="EC" id="2.7.13.3"/>
    </reaction>
</comment>
<proteinExistence type="predicted"/>
<keyword evidence="10" id="KW-1133">Transmembrane helix</keyword>
<dbReference type="InterPro" id="IPR050482">
    <property type="entry name" value="Sensor_HK_TwoCompSys"/>
</dbReference>
<dbReference type="Proteomes" id="UP000236725">
    <property type="component" value="Unassembled WGS sequence"/>
</dbReference>
<dbReference type="PANTHER" id="PTHR24421">
    <property type="entry name" value="NITRATE/NITRITE SENSOR PROTEIN NARX-RELATED"/>
    <property type="match status" value="1"/>
</dbReference>
<dbReference type="PANTHER" id="PTHR24421:SF10">
    <property type="entry name" value="NITRATE_NITRITE SENSOR PROTEIN NARQ"/>
    <property type="match status" value="1"/>
</dbReference>
<protein>
    <recommendedName>
        <fullName evidence="2">histidine kinase</fullName>
        <ecNumber evidence="2">2.7.13.3</ecNumber>
    </recommendedName>
</protein>
<dbReference type="CDD" id="cd16917">
    <property type="entry name" value="HATPase_UhpB-NarQ-NarX-like"/>
    <property type="match status" value="1"/>
</dbReference>
<evidence type="ECO:0000313" key="13">
    <source>
        <dbReference type="Proteomes" id="UP000236725"/>
    </source>
</evidence>
<evidence type="ECO:0000313" key="12">
    <source>
        <dbReference type="EMBL" id="SEG17838.1"/>
    </source>
</evidence>
<dbReference type="SMART" id="SM00028">
    <property type="entry name" value="TPR"/>
    <property type="match status" value="4"/>
</dbReference>
<keyword evidence="3" id="KW-0597">Phosphoprotein</keyword>
<organism evidence="12 13">
    <name type="scientific">Parabacteroides chinchillae</name>
    <dbReference type="NCBI Taxonomy" id="871327"/>
    <lineage>
        <taxon>Bacteria</taxon>
        <taxon>Pseudomonadati</taxon>
        <taxon>Bacteroidota</taxon>
        <taxon>Bacteroidia</taxon>
        <taxon>Bacteroidales</taxon>
        <taxon>Tannerellaceae</taxon>
        <taxon>Parabacteroides</taxon>
    </lineage>
</organism>
<keyword evidence="8" id="KW-0902">Two-component regulatory system</keyword>
<dbReference type="Pfam" id="PF13176">
    <property type="entry name" value="TPR_7"/>
    <property type="match status" value="1"/>
</dbReference>
<keyword evidence="10" id="KW-0472">Membrane</keyword>
<evidence type="ECO:0000256" key="4">
    <source>
        <dbReference type="ARBA" id="ARBA00022679"/>
    </source>
</evidence>
<dbReference type="PROSITE" id="PS50109">
    <property type="entry name" value="HIS_KIN"/>
    <property type="match status" value="1"/>
</dbReference>
<dbReference type="SMART" id="SM00387">
    <property type="entry name" value="HATPase_c"/>
    <property type="match status" value="1"/>
</dbReference>
<dbReference type="GO" id="GO:0005524">
    <property type="term" value="F:ATP binding"/>
    <property type="evidence" value="ECO:0007669"/>
    <property type="project" value="UniProtKB-KW"/>
</dbReference>
<accession>A0A8G2BYC8</accession>
<dbReference type="GO" id="GO:0000155">
    <property type="term" value="F:phosphorelay sensor kinase activity"/>
    <property type="evidence" value="ECO:0007669"/>
    <property type="project" value="InterPro"/>
</dbReference>
<evidence type="ECO:0000259" key="11">
    <source>
        <dbReference type="PROSITE" id="PS50109"/>
    </source>
</evidence>
<dbReference type="PROSITE" id="PS51257">
    <property type="entry name" value="PROKAR_LIPOPROTEIN"/>
    <property type="match status" value="1"/>
</dbReference>
<keyword evidence="7" id="KW-0067">ATP-binding</keyword>
<dbReference type="GO" id="GO:0046983">
    <property type="term" value="F:protein dimerization activity"/>
    <property type="evidence" value="ECO:0007669"/>
    <property type="project" value="InterPro"/>
</dbReference>
<dbReference type="SUPFAM" id="SSF55874">
    <property type="entry name" value="ATPase domain of HSP90 chaperone/DNA topoisomerase II/histidine kinase"/>
    <property type="match status" value="1"/>
</dbReference>
<evidence type="ECO:0000256" key="6">
    <source>
        <dbReference type="ARBA" id="ARBA00022777"/>
    </source>
</evidence>
<dbReference type="Pfam" id="PF02518">
    <property type="entry name" value="HATPase_c"/>
    <property type="match status" value="1"/>
</dbReference>
<comment type="caution">
    <text evidence="12">The sequence shown here is derived from an EMBL/GenBank/DDBJ whole genome shotgun (WGS) entry which is preliminary data.</text>
</comment>
<dbReference type="Pfam" id="PF07730">
    <property type="entry name" value="HisKA_3"/>
    <property type="match status" value="1"/>
</dbReference>